<feature type="region of interest" description="Disordered" evidence="1">
    <location>
        <begin position="1"/>
        <end position="39"/>
    </location>
</feature>
<feature type="region of interest" description="Disordered" evidence="1">
    <location>
        <begin position="108"/>
        <end position="133"/>
    </location>
</feature>
<feature type="compositionally biased region" description="Basic residues" evidence="1">
    <location>
        <begin position="122"/>
        <end position="133"/>
    </location>
</feature>
<reference evidence="2 3" key="1">
    <citation type="submission" date="2019-12" db="EMBL/GenBank/DDBJ databases">
        <authorList>
            <person name="Alioto T."/>
            <person name="Alioto T."/>
            <person name="Gomez Garrido J."/>
        </authorList>
    </citation>
    <scope>NUCLEOTIDE SEQUENCE [LARGE SCALE GENOMIC DNA]</scope>
</reference>
<dbReference type="AlphaFoldDB" id="A0A8S0PZJ9"/>
<sequence length="133" mass="14576">MSGAGFSSGRQRQSRDLKSHQGGQWRGGGFSGDESRGGALSEFRSDEMAFKYPTRRSNFGGGISVDIDIVKSLVVVEEELPNKAKWRFEFVRNKKAILGLDLVVPRRDTVKSPGRTDASAAQRKRAKSSKSNG</sequence>
<dbReference type="EMBL" id="CACTIH010000329">
    <property type="protein sequence ID" value="CAA2959514.1"/>
    <property type="molecule type" value="Genomic_DNA"/>
</dbReference>
<name>A0A8S0PZJ9_OLEEU</name>
<evidence type="ECO:0000313" key="2">
    <source>
        <dbReference type="EMBL" id="CAA2959514.1"/>
    </source>
</evidence>
<keyword evidence="3" id="KW-1185">Reference proteome</keyword>
<accession>A0A8S0PZJ9</accession>
<dbReference type="Proteomes" id="UP000594638">
    <property type="component" value="Unassembled WGS sequence"/>
</dbReference>
<gene>
    <name evidence="2" type="ORF">OLEA9_A065704</name>
</gene>
<evidence type="ECO:0000256" key="1">
    <source>
        <dbReference type="SAM" id="MobiDB-lite"/>
    </source>
</evidence>
<organism evidence="2 3">
    <name type="scientific">Olea europaea subsp. europaea</name>
    <dbReference type="NCBI Taxonomy" id="158383"/>
    <lineage>
        <taxon>Eukaryota</taxon>
        <taxon>Viridiplantae</taxon>
        <taxon>Streptophyta</taxon>
        <taxon>Embryophyta</taxon>
        <taxon>Tracheophyta</taxon>
        <taxon>Spermatophyta</taxon>
        <taxon>Magnoliopsida</taxon>
        <taxon>eudicotyledons</taxon>
        <taxon>Gunneridae</taxon>
        <taxon>Pentapetalae</taxon>
        <taxon>asterids</taxon>
        <taxon>lamiids</taxon>
        <taxon>Lamiales</taxon>
        <taxon>Oleaceae</taxon>
        <taxon>Oleeae</taxon>
        <taxon>Olea</taxon>
    </lineage>
</organism>
<comment type="caution">
    <text evidence="2">The sequence shown here is derived from an EMBL/GenBank/DDBJ whole genome shotgun (WGS) entry which is preliminary data.</text>
</comment>
<proteinExistence type="predicted"/>
<protein>
    <submittedName>
        <fullName evidence="2">Uncharacterized protein</fullName>
    </submittedName>
</protein>
<evidence type="ECO:0000313" key="3">
    <source>
        <dbReference type="Proteomes" id="UP000594638"/>
    </source>
</evidence>
<dbReference type="Gramene" id="OE9A065704T1">
    <property type="protein sequence ID" value="OE9A065704C1"/>
    <property type="gene ID" value="OE9A065704"/>
</dbReference>